<keyword evidence="1" id="KW-0175">Coiled coil</keyword>
<dbReference type="AlphaFoldDB" id="A0A1M6BKQ3"/>
<evidence type="ECO:0008006" key="4">
    <source>
        <dbReference type="Google" id="ProtNLM"/>
    </source>
</evidence>
<evidence type="ECO:0000313" key="2">
    <source>
        <dbReference type="EMBL" id="SHI49073.1"/>
    </source>
</evidence>
<name>A0A1M6BKQ3_9FIRM</name>
<evidence type="ECO:0000313" key="3">
    <source>
        <dbReference type="Proteomes" id="UP000191240"/>
    </source>
</evidence>
<feature type="coiled-coil region" evidence="1">
    <location>
        <begin position="68"/>
        <end position="127"/>
    </location>
</feature>
<reference evidence="2 3" key="1">
    <citation type="submission" date="2016-11" db="EMBL/GenBank/DDBJ databases">
        <authorList>
            <person name="Jaros S."/>
            <person name="Januszkiewicz K."/>
            <person name="Wedrychowicz H."/>
        </authorList>
    </citation>
    <scope>NUCLEOTIDE SEQUENCE [LARGE SCALE GENOMIC DNA]</scope>
    <source>
        <strain evidence="2 3">DSM 3074</strain>
    </source>
</reference>
<protein>
    <recommendedName>
        <fullName evidence="4">ATPase</fullName>
    </recommendedName>
</protein>
<dbReference type="OrthoDB" id="3034637at2"/>
<dbReference type="EMBL" id="FQYW01000006">
    <property type="protein sequence ID" value="SHI49073.1"/>
    <property type="molecule type" value="Genomic_DNA"/>
</dbReference>
<sequence>MEMEIDKILEEIENLVASSNRVPFLDKVMIDDVELFRLMDVLRSELPRQIQEAGDIVNRRDEIISAAQMEAERLVDGAKREAEQTIERANAYAQKAVDENEIVVRAKEQEKAIMDQTMAAAQQMKDETEQYATQLRTSADDYANQIFDHVLETVGSALQAVQEAKGQLNNQQ</sequence>
<evidence type="ECO:0000256" key="1">
    <source>
        <dbReference type="SAM" id="Coils"/>
    </source>
</evidence>
<organism evidence="2 3">
    <name type="scientific">Anaerovibrio lipolyticus DSM 3074</name>
    <dbReference type="NCBI Taxonomy" id="1120997"/>
    <lineage>
        <taxon>Bacteria</taxon>
        <taxon>Bacillati</taxon>
        <taxon>Bacillota</taxon>
        <taxon>Negativicutes</taxon>
        <taxon>Selenomonadales</taxon>
        <taxon>Selenomonadaceae</taxon>
        <taxon>Anaerovibrio</taxon>
    </lineage>
</organism>
<proteinExistence type="predicted"/>
<dbReference type="RefSeq" id="WP_051555462.1">
    <property type="nucleotide sequence ID" value="NZ_FQYW01000006.1"/>
</dbReference>
<gene>
    <name evidence="2" type="ORF">SAMN02745671_00770</name>
</gene>
<dbReference type="Proteomes" id="UP000191240">
    <property type="component" value="Unassembled WGS sequence"/>
</dbReference>
<accession>A0A1M6BKQ3</accession>